<dbReference type="InterPro" id="IPR000504">
    <property type="entry name" value="RRM_dom"/>
</dbReference>
<keyword evidence="4" id="KW-0508">mRNA splicing</keyword>
<evidence type="ECO:0000256" key="2">
    <source>
        <dbReference type="ARBA" id="ARBA00022664"/>
    </source>
</evidence>
<evidence type="ECO:0000256" key="4">
    <source>
        <dbReference type="ARBA" id="ARBA00023187"/>
    </source>
</evidence>
<dbReference type="PANTHER" id="PTHR47330:SF1">
    <property type="entry name" value="POLY(U)-BINDING-SPLICING FACTOR PUF60"/>
    <property type="match status" value="1"/>
</dbReference>
<accession>A0A9W6WXY8</accession>
<dbReference type="EMBL" id="BSXW01000395">
    <property type="protein sequence ID" value="GMF21094.1"/>
    <property type="molecule type" value="Genomic_DNA"/>
</dbReference>
<evidence type="ECO:0000313" key="7">
    <source>
        <dbReference type="EMBL" id="GMF21094.1"/>
    </source>
</evidence>
<dbReference type="Proteomes" id="UP001165083">
    <property type="component" value="Unassembled WGS sequence"/>
</dbReference>
<name>A0A9W6WXY8_9STRA</name>
<evidence type="ECO:0000256" key="5">
    <source>
        <dbReference type="ARBA" id="ARBA00023242"/>
    </source>
</evidence>
<dbReference type="OrthoDB" id="5411533at2759"/>
<feature type="domain" description="RNA recognition motif" evidence="6">
    <location>
        <begin position="91"/>
        <end position="165"/>
    </location>
</feature>
<evidence type="ECO:0000313" key="8">
    <source>
        <dbReference type="Proteomes" id="UP001165083"/>
    </source>
</evidence>
<comment type="subcellular location">
    <subcellularLocation>
        <location evidence="1">Nucleus</location>
    </subcellularLocation>
</comment>
<gene>
    <name evidence="7" type="ORF">Plil01_000828500</name>
</gene>
<dbReference type="InterPro" id="IPR003954">
    <property type="entry name" value="RRM_euk-type"/>
</dbReference>
<dbReference type="Pfam" id="PF00076">
    <property type="entry name" value="RRM_1"/>
    <property type="match status" value="1"/>
</dbReference>
<dbReference type="SMART" id="SM00361">
    <property type="entry name" value="RRM_1"/>
    <property type="match status" value="1"/>
</dbReference>
<evidence type="ECO:0000259" key="6">
    <source>
        <dbReference type="SMART" id="SM00361"/>
    </source>
</evidence>
<dbReference type="AlphaFoldDB" id="A0A9W6WXY8"/>
<dbReference type="FunFam" id="3.30.70.330:FF:000382">
    <property type="entry name" value="G-patch domain-containing protein"/>
    <property type="match status" value="1"/>
</dbReference>
<keyword evidence="2" id="KW-0507">mRNA processing</keyword>
<dbReference type="GO" id="GO:0071011">
    <property type="term" value="C:precatalytic spliceosome"/>
    <property type="evidence" value="ECO:0007669"/>
    <property type="project" value="TreeGrafter"/>
</dbReference>
<evidence type="ECO:0000256" key="1">
    <source>
        <dbReference type="ARBA" id="ARBA00004123"/>
    </source>
</evidence>
<dbReference type="InterPro" id="IPR035979">
    <property type="entry name" value="RBD_domain_sf"/>
</dbReference>
<dbReference type="GO" id="GO:0000380">
    <property type="term" value="P:alternative mRNA splicing, via spliceosome"/>
    <property type="evidence" value="ECO:0007669"/>
    <property type="project" value="TreeGrafter"/>
</dbReference>
<dbReference type="CDD" id="cd12374">
    <property type="entry name" value="RRM_UHM_SPF45_PUF60"/>
    <property type="match status" value="1"/>
</dbReference>
<sequence>MEFMEESFAQSAIQHMNGFELAGQPLKVGKASEAAMLINLATSQDKVVREGPGATTNASNGLVEELKKTAGFAVDDVEAVKDVADSDERCSLCLMNLVNRGEVDDELEDEVRGECGKFGIVRKVEIHELADHVRVFVLFDDAAGAHKAKQALHGRFFGGNQVQAHYYPLRELEQQRYTSGFL</sequence>
<dbReference type="GO" id="GO:0003723">
    <property type="term" value="F:RNA binding"/>
    <property type="evidence" value="ECO:0007669"/>
    <property type="project" value="UniProtKB-KW"/>
</dbReference>
<protein>
    <submittedName>
        <fullName evidence="7">Unnamed protein product</fullName>
    </submittedName>
</protein>
<dbReference type="InterPro" id="IPR012677">
    <property type="entry name" value="Nucleotide-bd_a/b_plait_sf"/>
</dbReference>
<keyword evidence="8" id="KW-1185">Reference proteome</keyword>
<keyword evidence="3" id="KW-0694">RNA-binding</keyword>
<dbReference type="GO" id="GO:0071013">
    <property type="term" value="C:catalytic step 2 spliceosome"/>
    <property type="evidence" value="ECO:0007669"/>
    <property type="project" value="TreeGrafter"/>
</dbReference>
<dbReference type="GO" id="GO:0000381">
    <property type="term" value="P:regulation of alternative mRNA splicing, via spliceosome"/>
    <property type="evidence" value="ECO:0007669"/>
    <property type="project" value="TreeGrafter"/>
</dbReference>
<evidence type="ECO:0000256" key="3">
    <source>
        <dbReference type="ARBA" id="ARBA00022884"/>
    </source>
</evidence>
<comment type="caution">
    <text evidence="7">The sequence shown here is derived from an EMBL/GenBank/DDBJ whole genome shotgun (WGS) entry which is preliminary data.</text>
</comment>
<reference evidence="7" key="1">
    <citation type="submission" date="2023-04" db="EMBL/GenBank/DDBJ databases">
        <title>Phytophthora lilii NBRC 32176.</title>
        <authorList>
            <person name="Ichikawa N."/>
            <person name="Sato H."/>
            <person name="Tonouchi N."/>
        </authorList>
    </citation>
    <scope>NUCLEOTIDE SEQUENCE</scope>
    <source>
        <strain evidence="7">NBRC 32176</strain>
    </source>
</reference>
<keyword evidence="5" id="KW-0539">Nucleus</keyword>
<dbReference type="InterPro" id="IPR051974">
    <property type="entry name" value="PUF60_regulator"/>
</dbReference>
<dbReference type="Gene3D" id="3.30.70.330">
    <property type="match status" value="1"/>
</dbReference>
<dbReference type="SUPFAM" id="SSF54928">
    <property type="entry name" value="RNA-binding domain, RBD"/>
    <property type="match status" value="2"/>
</dbReference>
<proteinExistence type="predicted"/>
<dbReference type="GO" id="GO:0006376">
    <property type="term" value="P:mRNA splice site recognition"/>
    <property type="evidence" value="ECO:0007669"/>
    <property type="project" value="TreeGrafter"/>
</dbReference>
<organism evidence="7 8">
    <name type="scientific">Phytophthora lilii</name>
    <dbReference type="NCBI Taxonomy" id="2077276"/>
    <lineage>
        <taxon>Eukaryota</taxon>
        <taxon>Sar</taxon>
        <taxon>Stramenopiles</taxon>
        <taxon>Oomycota</taxon>
        <taxon>Peronosporomycetes</taxon>
        <taxon>Peronosporales</taxon>
        <taxon>Peronosporaceae</taxon>
        <taxon>Phytophthora</taxon>
    </lineage>
</organism>
<dbReference type="PANTHER" id="PTHR47330">
    <property type="entry name" value="POLY(U)-BINDING-SPLICING FACTOR PUF60-B-RELATED"/>
    <property type="match status" value="1"/>
</dbReference>